<dbReference type="RefSeq" id="WP_176866829.1">
    <property type="nucleotide sequence ID" value="NZ_JABXWT010000014.1"/>
</dbReference>
<evidence type="ECO:0000256" key="1">
    <source>
        <dbReference type="ARBA" id="ARBA00006129"/>
    </source>
</evidence>
<dbReference type="Proteomes" id="UP000630805">
    <property type="component" value="Unassembled WGS sequence"/>
</dbReference>
<sequence>MTYILGISALYHDSAAALLRDGKIVAAAQEERFTRRKHDPGFPEEAIAYVLAESGISLSDVDNVVFYDKPFLKFERLIETYIAVAPRGFNSFRMAMPVWLREKLFLKDLLNKQLRKIDPEFTVDKILFSEHHVSHAASAFYPSPFEEAIVLTVDGVGEWATTTVGIGRGNDLTIVKELHFPHSLGLLYSAFTYYTGFKVNSGEYKVMGLAPYGVSQYKDLILEHLVDLKEDGSFRLNQKYFNYTAGLTMTNKALEDLFGHPVRKPETDQLTQFHMDIAASVQAVTEEIMLRITRDLAREHGIRNLCMAGGVALNCVANGKILRDGAFDNLWVQPAAGDAGGALGAAYAAWHQEMKQPREVPSGDQMQGSYLGPHFEDDEIARELSEVGAKFTTYENGEMVDQTAQALADGKAVGWFQGRMEFGPRALGARSILGDPRSESMQKTLNLKVKYRESFRPFAPSVLREDVSEWFELDGDSPYMLIVADVQDRIRRQMTDDENALFGIEKLNVKRSDIPAVTHVDYSARIQTVHEETNPAYHALISKFKELTGCSLVVNTSFNVRGEPIVCTPTDAFRCFMGTDIEVLSIGNCLLRKDDQDPALRENYETKYELD</sequence>
<dbReference type="SUPFAM" id="SSF53067">
    <property type="entry name" value="Actin-like ATPase domain"/>
    <property type="match status" value="1"/>
</dbReference>
<evidence type="ECO:0000259" key="2">
    <source>
        <dbReference type="Pfam" id="PF02543"/>
    </source>
</evidence>
<evidence type="ECO:0000313" key="4">
    <source>
        <dbReference type="EMBL" id="NVO57766.1"/>
    </source>
</evidence>
<feature type="domain" description="Carbamoyltransferase" evidence="2">
    <location>
        <begin position="4"/>
        <end position="346"/>
    </location>
</feature>
<accession>A0ABX2PVT8</accession>
<dbReference type="InterPro" id="IPR043129">
    <property type="entry name" value="ATPase_NBD"/>
</dbReference>
<dbReference type="PANTHER" id="PTHR34847">
    <property type="entry name" value="NODULATION PROTEIN U"/>
    <property type="match status" value="1"/>
</dbReference>
<dbReference type="Pfam" id="PF02543">
    <property type="entry name" value="Carbam_trans_N"/>
    <property type="match status" value="1"/>
</dbReference>
<dbReference type="Gene3D" id="3.30.420.40">
    <property type="match status" value="2"/>
</dbReference>
<organism evidence="4 5">
    <name type="scientific">Ruegeria haliotis</name>
    <dbReference type="NCBI Taxonomy" id="2747601"/>
    <lineage>
        <taxon>Bacteria</taxon>
        <taxon>Pseudomonadati</taxon>
        <taxon>Pseudomonadota</taxon>
        <taxon>Alphaproteobacteria</taxon>
        <taxon>Rhodobacterales</taxon>
        <taxon>Roseobacteraceae</taxon>
        <taxon>Ruegeria</taxon>
    </lineage>
</organism>
<dbReference type="PANTHER" id="PTHR34847:SF1">
    <property type="entry name" value="NODULATION PROTEIN U"/>
    <property type="match status" value="1"/>
</dbReference>
<feature type="domain" description="Carbamoyltransferase C-terminal" evidence="3">
    <location>
        <begin position="404"/>
        <end position="593"/>
    </location>
</feature>
<dbReference type="EMBL" id="JABXWT010000014">
    <property type="protein sequence ID" value="NVO57766.1"/>
    <property type="molecule type" value="Genomic_DNA"/>
</dbReference>
<keyword evidence="5" id="KW-1185">Reference proteome</keyword>
<evidence type="ECO:0000313" key="5">
    <source>
        <dbReference type="Proteomes" id="UP000630805"/>
    </source>
</evidence>
<dbReference type="InterPro" id="IPR003696">
    <property type="entry name" value="Carbtransf_dom"/>
</dbReference>
<dbReference type="InterPro" id="IPR051338">
    <property type="entry name" value="NodU/CmcH_Carbamoyltrnsfr"/>
</dbReference>
<dbReference type="Gene3D" id="3.90.870.20">
    <property type="entry name" value="Carbamoyltransferase, C-terminal domain"/>
    <property type="match status" value="1"/>
</dbReference>
<gene>
    <name evidence="4" type="ORF">HW561_18360</name>
</gene>
<dbReference type="Pfam" id="PF16861">
    <property type="entry name" value="Carbam_trans_C"/>
    <property type="match status" value="1"/>
</dbReference>
<proteinExistence type="inferred from homology"/>
<reference evidence="4 5" key="1">
    <citation type="submission" date="2020-06" db="EMBL/GenBank/DDBJ databases">
        <authorList>
            <person name="Cao W.R."/>
        </authorList>
    </citation>
    <scope>NUCLEOTIDE SEQUENCE [LARGE SCALE GENOMIC DNA]</scope>
    <source>
        <strain evidence="4 5">B1Z28</strain>
    </source>
</reference>
<comment type="caution">
    <text evidence="4">The sequence shown here is derived from an EMBL/GenBank/DDBJ whole genome shotgun (WGS) entry which is preliminary data.</text>
</comment>
<name>A0ABX2PVT8_9RHOB</name>
<evidence type="ECO:0000259" key="3">
    <source>
        <dbReference type="Pfam" id="PF16861"/>
    </source>
</evidence>
<protein>
    <submittedName>
        <fullName evidence="4">Carbamoyltransferase</fullName>
    </submittedName>
</protein>
<comment type="similarity">
    <text evidence="1">Belongs to the NodU/CmcH family.</text>
</comment>
<dbReference type="InterPro" id="IPR031730">
    <property type="entry name" value="Carbam_trans_C"/>
</dbReference>
<dbReference type="InterPro" id="IPR038152">
    <property type="entry name" value="Carbam_trans_C_sf"/>
</dbReference>
<dbReference type="CDD" id="cd24098">
    <property type="entry name" value="ASKHA_NBD_TobZ_N"/>
    <property type="match status" value="1"/>
</dbReference>